<keyword evidence="1" id="KW-0732">Signal</keyword>
<reference evidence="2 3" key="1">
    <citation type="submission" date="2018-09" db="EMBL/GenBank/DDBJ databases">
        <title>Genomic investigation of the strawberry pathogen Phytophthora fragariae indicates pathogenicity is determined by transcriptional variation in three key races.</title>
        <authorList>
            <person name="Adams T.M."/>
            <person name="Armitage A.D."/>
            <person name="Sobczyk M.K."/>
            <person name="Bates H.J."/>
            <person name="Dunwell J.M."/>
            <person name="Nellist C.F."/>
            <person name="Harrison R.J."/>
        </authorList>
    </citation>
    <scope>NUCLEOTIDE SEQUENCE [LARGE SCALE GENOMIC DNA]</scope>
    <source>
        <strain evidence="2 3">SCRP324</strain>
    </source>
</reference>
<evidence type="ECO:0008006" key="4">
    <source>
        <dbReference type="Google" id="ProtNLM"/>
    </source>
</evidence>
<dbReference type="Proteomes" id="UP000435112">
    <property type="component" value="Unassembled WGS sequence"/>
</dbReference>
<proteinExistence type="predicted"/>
<protein>
    <recommendedName>
        <fullName evidence="4">RxLR effector protein</fullName>
    </recommendedName>
</protein>
<feature type="chain" id="PRO_5025331749" description="RxLR effector protein" evidence="1">
    <location>
        <begin position="24"/>
        <end position="59"/>
    </location>
</feature>
<accession>A0A6A3HUP4</accession>
<sequence length="59" mass="6318">MSVLVVVLVPITSCPSFLVQACASPFPAGGLTGWRPQRPPALCFPYSRSMGPDQPPCTW</sequence>
<organism evidence="2 3">
    <name type="scientific">Phytophthora rubi</name>
    <dbReference type="NCBI Taxonomy" id="129364"/>
    <lineage>
        <taxon>Eukaryota</taxon>
        <taxon>Sar</taxon>
        <taxon>Stramenopiles</taxon>
        <taxon>Oomycota</taxon>
        <taxon>Peronosporomycetes</taxon>
        <taxon>Peronosporales</taxon>
        <taxon>Peronosporaceae</taxon>
        <taxon>Phytophthora</taxon>
    </lineage>
</organism>
<feature type="signal peptide" evidence="1">
    <location>
        <begin position="1"/>
        <end position="23"/>
    </location>
</feature>
<evidence type="ECO:0000313" key="3">
    <source>
        <dbReference type="Proteomes" id="UP000435112"/>
    </source>
</evidence>
<evidence type="ECO:0000313" key="2">
    <source>
        <dbReference type="EMBL" id="KAE8971468.1"/>
    </source>
</evidence>
<comment type="caution">
    <text evidence="2">The sequence shown here is derived from an EMBL/GenBank/DDBJ whole genome shotgun (WGS) entry which is preliminary data.</text>
</comment>
<dbReference type="EMBL" id="QXFU01003981">
    <property type="protein sequence ID" value="KAE8971468.1"/>
    <property type="molecule type" value="Genomic_DNA"/>
</dbReference>
<gene>
    <name evidence="2" type="ORF">PR002_g26817</name>
</gene>
<dbReference type="AlphaFoldDB" id="A0A6A3HUP4"/>
<evidence type="ECO:0000256" key="1">
    <source>
        <dbReference type="SAM" id="SignalP"/>
    </source>
</evidence>
<name>A0A6A3HUP4_9STRA</name>